<comment type="caution">
    <text evidence="5">The sequence shown here is derived from an EMBL/GenBank/DDBJ whole genome shotgun (WGS) entry which is preliminary data.</text>
</comment>
<dbReference type="Gene3D" id="3.40.1090.10">
    <property type="entry name" value="Cytosolic phospholipase A2 catalytic domain"/>
    <property type="match status" value="1"/>
</dbReference>
<dbReference type="EMBL" id="LNQE01001895">
    <property type="protein sequence ID" value="KUG03084.1"/>
    <property type="molecule type" value="Genomic_DNA"/>
</dbReference>
<sequence length="262" mass="28349">MDKPKVALVLGAGSARGIAHIGVLQVLEENHIPFDFIVGSSMGAMIGGIYGCGTNIMMLGKVFEHIDVGRFFELKIPHLGLINGSKINELLKLLTKDRSFNELSLPVYMVATDLYTGSSVILREGIVAEAIRASISIPGIFRPVHKDDMLLVDGAVTDRVPVEAAAQLGADLIIAVDVKFGIGKDIVINSTLDVVLTALDIMQKQQLETICNISDILIQPAVTGFNSWDFDKTPQLIELGREAALAKLPELKELITPGHAWR</sequence>
<dbReference type="Pfam" id="PF01734">
    <property type="entry name" value="Patatin"/>
    <property type="match status" value="1"/>
</dbReference>
<keyword evidence="3" id="KW-0443">Lipid metabolism</keyword>
<reference evidence="5" key="1">
    <citation type="journal article" date="2015" name="Proc. Natl. Acad. Sci. U.S.A.">
        <title>Networks of energetic and metabolic interactions define dynamics in microbial communities.</title>
        <authorList>
            <person name="Embree M."/>
            <person name="Liu J.K."/>
            <person name="Al-Bassam M.M."/>
            <person name="Zengler K."/>
        </authorList>
    </citation>
    <scope>NUCLEOTIDE SEQUENCE</scope>
</reference>
<name>A0A0W8E373_9ZZZZ</name>
<dbReference type="PANTHER" id="PTHR14226">
    <property type="entry name" value="NEUROPATHY TARGET ESTERASE/SWISS CHEESE D.MELANOGASTER"/>
    <property type="match status" value="1"/>
</dbReference>
<evidence type="ECO:0000259" key="4">
    <source>
        <dbReference type="PROSITE" id="PS51635"/>
    </source>
</evidence>
<dbReference type="PANTHER" id="PTHR14226:SF29">
    <property type="entry name" value="NEUROPATHY TARGET ESTERASE SWS"/>
    <property type="match status" value="1"/>
</dbReference>
<proteinExistence type="predicted"/>
<gene>
    <name evidence="5" type="ORF">ASZ90_019545</name>
</gene>
<dbReference type="SUPFAM" id="SSF52151">
    <property type="entry name" value="FabD/lysophospholipase-like"/>
    <property type="match status" value="1"/>
</dbReference>
<accession>A0A0W8E373</accession>
<dbReference type="InterPro" id="IPR002641">
    <property type="entry name" value="PNPLA_dom"/>
</dbReference>
<dbReference type="InterPro" id="IPR016035">
    <property type="entry name" value="Acyl_Trfase/lysoPLipase"/>
</dbReference>
<dbReference type="InterPro" id="IPR050301">
    <property type="entry name" value="NTE"/>
</dbReference>
<feature type="domain" description="PNPLA" evidence="4">
    <location>
        <begin position="8"/>
        <end position="166"/>
    </location>
</feature>
<dbReference type="GO" id="GO:0016787">
    <property type="term" value="F:hydrolase activity"/>
    <property type="evidence" value="ECO:0007669"/>
    <property type="project" value="UniProtKB-KW"/>
</dbReference>
<organism evidence="5">
    <name type="scientific">hydrocarbon metagenome</name>
    <dbReference type="NCBI Taxonomy" id="938273"/>
    <lineage>
        <taxon>unclassified sequences</taxon>
        <taxon>metagenomes</taxon>
        <taxon>ecological metagenomes</taxon>
    </lineage>
</organism>
<evidence type="ECO:0000313" key="5">
    <source>
        <dbReference type="EMBL" id="KUG03084.1"/>
    </source>
</evidence>
<keyword evidence="2" id="KW-0442">Lipid degradation</keyword>
<evidence type="ECO:0000256" key="1">
    <source>
        <dbReference type="ARBA" id="ARBA00022801"/>
    </source>
</evidence>
<evidence type="ECO:0000256" key="3">
    <source>
        <dbReference type="ARBA" id="ARBA00023098"/>
    </source>
</evidence>
<keyword evidence="1" id="KW-0378">Hydrolase</keyword>
<evidence type="ECO:0000256" key="2">
    <source>
        <dbReference type="ARBA" id="ARBA00022963"/>
    </source>
</evidence>
<protein>
    <recommendedName>
        <fullName evidence="4">PNPLA domain-containing protein</fullName>
    </recommendedName>
</protein>
<dbReference type="AlphaFoldDB" id="A0A0W8E373"/>
<dbReference type="PROSITE" id="PS51635">
    <property type="entry name" value="PNPLA"/>
    <property type="match status" value="1"/>
</dbReference>
<dbReference type="GO" id="GO:0016042">
    <property type="term" value="P:lipid catabolic process"/>
    <property type="evidence" value="ECO:0007669"/>
    <property type="project" value="UniProtKB-KW"/>
</dbReference>